<name>A0ABU3BH91_9FLAO</name>
<keyword evidence="4" id="KW-0238">DNA-binding</keyword>
<dbReference type="InterPro" id="IPR046947">
    <property type="entry name" value="LytR-like"/>
</dbReference>
<dbReference type="GO" id="GO:0003677">
    <property type="term" value="F:DNA binding"/>
    <property type="evidence" value="ECO:0007669"/>
    <property type="project" value="UniProtKB-KW"/>
</dbReference>
<dbReference type="SMART" id="SM00850">
    <property type="entry name" value="LytTR"/>
    <property type="match status" value="1"/>
</dbReference>
<dbReference type="SMART" id="SM00448">
    <property type="entry name" value="REC"/>
    <property type="match status" value="1"/>
</dbReference>
<evidence type="ECO:0000259" key="3">
    <source>
        <dbReference type="PROSITE" id="PS50930"/>
    </source>
</evidence>
<keyword evidence="1" id="KW-0597">Phosphoprotein</keyword>
<keyword evidence="5" id="KW-1185">Reference proteome</keyword>
<dbReference type="PROSITE" id="PS50110">
    <property type="entry name" value="RESPONSE_REGULATORY"/>
    <property type="match status" value="1"/>
</dbReference>
<proteinExistence type="predicted"/>
<dbReference type="Pfam" id="PF00072">
    <property type="entry name" value="Response_reg"/>
    <property type="match status" value="1"/>
</dbReference>
<organism evidence="4 5">
    <name type="scientific">Croceitalea vernalis</name>
    <dbReference type="NCBI Taxonomy" id="3075599"/>
    <lineage>
        <taxon>Bacteria</taxon>
        <taxon>Pseudomonadati</taxon>
        <taxon>Bacteroidota</taxon>
        <taxon>Flavobacteriia</taxon>
        <taxon>Flavobacteriales</taxon>
        <taxon>Flavobacteriaceae</taxon>
        <taxon>Croceitalea</taxon>
    </lineage>
</organism>
<feature type="modified residue" description="4-aspartylphosphate" evidence="1">
    <location>
        <position position="56"/>
    </location>
</feature>
<dbReference type="PANTHER" id="PTHR37299:SF1">
    <property type="entry name" value="STAGE 0 SPORULATION PROTEIN A HOMOLOG"/>
    <property type="match status" value="1"/>
</dbReference>
<dbReference type="Gene3D" id="2.40.50.1020">
    <property type="entry name" value="LytTr DNA-binding domain"/>
    <property type="match status" value="1"/>
</dbReference>
<dbReference type="Pfam" id="PF04397">
    <property type="entry name" value="LytTR"/>
    <property type="match status" value="1"/>
</dbReference>
<gene>
    <name evidence="4" type="ORF">RM520_07825</name>
</gene>
<feature type="domain" description="Response regulatory" evidence="2">
    <location>
        <begin position="2"/>
        <end position="116"/>
    </location>
</feature>
<comment type="caution">
    <text evidence="4">The sequence shown here is derived from an EMBL/GenBank/DDBJ whole genome shotgun (WGS) entry which is preliminary data.</text>
</comment>
<dbReference type="PROSITE" id="PS50930">
    <property type="entry name" value="HTH_LYTTR"/>
    <property type="match status" value="1"/>
</dbReference>
<evidence type="ECO:0000313" key="4">
    <source>
        <dbReference type="EMBL" id="MDT0621529.1"/>
    </source>
</evidence>
<protein>
    <submittedName>
        <fullName evidence="4">LytTR family DNA-binding domain-containing protein</fullName>
    </submittedName>
</protein>
<dbReference type="Proteomes" id="UP001250662">
    <property type="component" value="Unassembled WGS sequence"/>
</dbReference>
<evidence type="ECO:0000256" key="1">
    <source>
        <dbReference type="PROSITE-ProRule" id="PRU00169"/>
    </source>
</evidence>
<dbReference type="Gene3D" id="3.40.50.2300">
    <property type="match status" value="1"/>
</dbReference>
<accession>A0ABU3BH91</accession>
<dbReference type="InterPro" id="IPR011006">
    <property type="entry name" value="CheY-like_superfamily"/>
</dbReference>
<evidence type="ECO:0000259" key="2">
    <source>
        <dbReference type="PROSITE" id="PS50110"/>
    </source>
</evidence>
<feature type="domain" description="HTH LytTR-type" evidence="3">
    <location>
        <begin position="144"/>
        <end position="251"/>
    </location>
</feature>
<dbReference type="SUPFAM" id="SSF52172">
    <property type="entry name" value="CheY-like"/>
    <property type="match status" value="1"/>
</dbReference>
<evidence type="ECO:0000313" key="5">
    <source>
        <dbReference type="Proteomes" id="UP001250662"/>
    </source>
</evidence>
<sequence length="252" mass="28971">MRIAIIEDEPLAAEKLERYLLKYDTNIEVLSKLNSLETAIPWIVENKAQVDLFFMDVQLSDGLSFEIFSQVTINKPVIFTTAFDEFAVDAFKVNSIDYLLKPITFTDLSRALKKLAALKEQFSHSNQITPILTTLGKRSYKDRFLVKIGNHIKSIPVEDIIAFQAEGRDVSLFTKQAKEYIIEYKLEVLAELVDPKLFYRVNRGFVVALKAINDVMVFSNRRLKLTLAPNIHKEIVVSREKVSDFKKWFEGS</sequence>
<dbReference type="RefSeq" id="WP_311385152.1">
    <property type="nucleotide sequence ID" value="NZ_JAVRHU010000002.1"/>
</dbReference>
<dbReference type="EMBL" id="JAVRHU010000002">
    <property type="protein sequence ID" value="MDT0621529.1"/>
    <property type="molecule type" value="Genomic_DNA"/>
</dbReference>
<dbReference type="InterPro" id="IPR007492">
    <property type="entry name" value="LytTR_DNA-bd_dom"/>
</dbReference>
<reference evidence="4 5" key="1">
    <citation type="submission" date="2023-09" db="EMBL/GenBank/DDBJ databases">
        <authorList>
            <person name="Rey-Velasco X."/>
        </authorList>
    </citation>
    <scope>NUCLEOTIDE SEQUENCE [LARGE SCALE GENOMIC DNA]</scope>
    <source>
        <strain evidence="4 5">P007</strain>
    </source>
</reference>
<dbReference type="PANTHER" id="PTHR37299">
    <property type="entry name" value="TRANSCRIPTIONAL REGULATOR-RELATED"/>
    <property type="match status" value="1"/>
</dbReference>
<dbReference type="InterPro" id="IPR001789">
    <property type="entry name" value="Sig_transdc_resp-reg_receiver"/>
</dbReference>